<gene>
    <name evidence="1" type="ORF">MKY91_03775</name>
</gene>
<organism evidence="1 2">
    <name type="scientific">Alkalicoccobacillus gibsonii</name>
    <dbReference type="NCBI Taxonomy" id="79881"/>
    <lineage>
        <taxon>Bacteria</taxon>
        <taxon>Bacillati</taxon>
        <taxon>Bacillota</taxon>
        <taxon>Bacilli</taxon>
        <taxon>Bacillales</taxon>
        <taxon>Bacillaceae</taxon>
        <taxon>Alkalicoccobacillus</taxon>
    </lineage>
</organism>
<evidence type="ECO:0000313" key="2">
    <source>
        <dbReference type="Proteomes" id="UP001418796"/>
    </source>
</evidence>
<name>A0ABU9VEG1_9BACI</name>
<keyword evidence="2" id="KW-1185">Reference proteome</keyword>
<comment type="caution">
    <text evidence="1">The sequence shown here is derived from an EMBL/GenBank/DDBJ whole genome shotgun (WGS) entry which is preliminary data.</text>
</comment>
<accession>A0ABU9VEG1</accession>
<protein>
    <submittedName>
        <fullName evidence="1">Uncharacterized protein</fullName>
    </submittedName>
</protein>
<dbReference type="RefSeq" id="WP_343129413.1">
    <property type="nucleotide sequence ID" value="NZ_JBCITK010000001.1"/>
</dbReference>
<sequence>MKKFIVSVCMLSSLLFVGLQENSYLLNDYQNIQQTSGKGDVAT</sequence>
<evidence type="ECO:0000313" key="1">
    <source>
        <dbReference type="EMBL" id="MEN0642280.1"/>
    </source>
</evidence>
<dbReference type="Proteomes" id="UP001418796">
    <property type="component" value="Unassembled WGS sequence"/>
</dbReference>
<dbReference type="EMBL" id="JBCITK010000001">
    <property type="protein sequence ID" value="MEN0642280.1"/>
    <property type="molecule type" value="Genomic_DNA"/>
</dbReference>
<proteinExistence type="predicted"/>
<reference evidence="1 2" key="1">
    <citation type="submission" date="2024-03" db="EMBL/GenBank/DDBJ databases">
        <title>Bacilli Hybrid Assemblies.</title>
        <authorList>
            <person name="Kovac J."/>
        </authorList>
    </citation>
    <scope>NUCLEOTIDE SEQUENCE [LARGE SCALE GENOMIC DNA]</scope>
    <source>
        <strain evidence="1 2">FSL R7-0666</strain>
    </source>
</reference>